<comment type="caution">
    <text evidence="1">The sequence shown here is derived from an EMBL/GenBank/DDBJ whole genome shotgun (WGS) entry which is preliminary data.</text>
</comment>
<dbReference type="Proteomes" id="UP001642406">
    <property type="component" value="Unassembled WGS sequence"/>
</dbReference>
<protein>
    <submittedName>
        <fullName evidence="1">Uncharacterized protein</fullName>
    </submittedName>
</protein>
<name>A0ABP0C3B2_9PEZI</name>
<dbReference type="EMBL" id="CAWUHC010000059">
    <property type="protein sequence ID" value="CAK7226483.1"/>
    <property type="molecule type" value="Genomic_DNA"/>
</dbReference>
<keyword evidence="2" id="KW-1185">Reference proteome</keyword>
<sequence length="112" mass="12253">MPLPPPETSALCTADKVQAYEIDDLLRRIVDNGDLPGKVLLCYLHALTSHCLPDRLTGHTGTEQALSLLKSASLLSFDRLGKTSIDLFFKIAALSPSRQYCPSHLTMAQSIE</sequence>
<evidence type="ECO:0000313" key="1">
    <source>
        <dbReference type="EMBL" id="CAK7226483.1"/>
    </source>
</evidence>
<gene>
    <name evidence="1" type="ORF">SBRCBS47491_006247</name>
</gene>
<accession>A0ABP0C3B2</accession>
<reference evidence="1 2" key="1">
    <citation type="submission" date="2024-01" db="EMBL/GenBank/DDBJ databases">
        <authorList>
            <person name="Allen C."/>
            <person name="Tagirdzhanova G."/>
        </authorList>
    </citation>
    <scope>NUCLEOTIDE SEQUENCE [LARGE SCALE GENOMIC DNA]</scope>
</reference>
<evidence type="ECO:0000313" key="2">
    <source>
        <dbReference type="Proteomes" id="UP001642406"/>
    </source>
</evidence>
<proteinExistence type="predicted"/>
<organism evidence="1 2">
    <name type="scientific">Sporothrix bragantina</name>
    <dbReference type="NCBI Taxonomy" id="671064"/>
    <lineage>
        <taxon>Eukaryota</taxon>
        <taxon>Fungi</taxon>
        <taxon>Dikarya</taxon>
        <taxon>Ascomycota</taxon>
        <taxon>Pezizomycotina</taxon>
        <taxon>Sordariomycetes</taxon>
        <taxon>Sordariomycetidae</taxon>
        <taxon>Ophiostomatales</taxon>
        <taxon>Ophiostomataceae</taxon>
        <taxon>Sporothrix</taxon>
    </lineage>
</organism>